<reference evidence="1 2" key="1">
    <citation type="submission" date="2024-01" db="EMBL/GenBank/DDBJ databases">
        <title>The genomes of 5 underutilized Papilionoideae crops provide insights into root nodulation and disease resistanc.</title>
        <authorList>
            <person name="Jiang F."/>
        </authorList>
    </citation>
    <scope>NUCLEOTIDE SEQUENCE [LARGE SCALE GENOMIC DNA]</scope>
    <source>
        <strain evidence="1">LVBAO_FW01</strain>
        <tissue evidence="1">Leaves</tissue>
    </source>
</reference>
<dbReference type="AlphaFoldDB" id="A0AAN9M9T4"/>
<dbReference type="Proteomes" id="UP001367508">
    <property type="component" value="Unassembled WGS sequence"/>
</dbReference>
<accession>A0AAN9M9T4</accession>
<evidence type="ECO:0000313" key="1">
    <source>
        <dbReference type="EMBL" id="KAK7350895.1"/>
    </source>
</evidence>
<dbReference type="EMBL" id="JAYMYQ010000002">
    <property type="protein sequence ID" value="KAK7350895.1"/>
    <property type="molecule type" value="Genomic_DNA"/>
</dbReference>
<comment type="caution">
    <text evidence="1">The sequence shown here is derived from an EMBL/GenBank/DDBJ whole genome shotgun (WGS) entry which is preliminary data.</text>
</comment>
<proteinExistence type="predicted"/>
<organism evidence="1 2">
    <name type="scientific">Canavalia gladiata</name>
    <name type="common">Sword bean</name>
    <name type="synonym">Dolichos gladiatus</name>
    <dbReference type="NCBI Taxonomy" id="3824"/>
    <lineage>
        <taxon>Eukaryota</taxon>
        <taxon>Viridiplantae</taxon>
        <taxon>Streptophyta</taxon>
        <taxon>Embryophyta</taxon>
        <taxon>Tracheophyta</taxon>
        <taxon>Spermatophyta</taxon>
        <taxon>Magnoliopsida</taxon>
        <taxon>eudicotyledons</taxon>
        <taxon>Gunneridae</taxon>
        <taxon>Pentapetalae</taxon>
        <taxon>rosids</taxon>
        <taxon>fabids</taxon>
        <taxon>Fabales</taxon>
        <taxon>Fabaceae</taxon>
        <taxon>Papilionoideae</taxon>
        <taxon>50 kb inversion clade</taxon>
        <taxon>NPAAA clade</taxon>
        <taxon>indigoferoid/millettioid clade</taxon>
        <taxon>Phaseoleae</taxon>
        <taxon>Canavalia</taxon>
    </lineage>
</organism>
<name>A0AAN9M9T4_CANGL</name>
<sequence>MVPSPTSISPKKMEMEVGSQEKRKILLELVALTLRLNLELRVKEDEVKAALCSIRIIEEVLDLAENFIKPAIAHPFSVN</sequence>
<protein>
    <submittedName>
        <fullName evidence="1">Uncharacterized protein</fullName>
    </submittedName>
</protein>
<keyword evidence="2" id="KW-1185">Reference proteome</keyword>
<evidence type="ECO:0000313" key="2">
    <source>
        <dbReference type="Proteomes" id="UP001367508"/>
    </source>
</evidence>
<gene>
    <name evidence="1" type="ORF">VNO77_09934</name>
</gene>